<evidence type="ECO:0000256" key="4">
    <source>
        <dbReference type="ARBA" id="ARBA00007330"/>
    </source>
</evidence>
<dbReference type="FunFam" id="1.10.8.870:FF:000005">
    <property type="entry name" value="Glycerol-3-phosphate dehydrogenase"/>
    <property type="match status" value="1"/>
</dbReference>
<evidence type="ECO:0000256" key="10">
    <source>
        <dbReference type="ARBA" id="ARBA00049055"/>
    </source>
</evidence>
<dbReference type="Proteomes" id="UP000790833">
    <property type="component" value="Unassembled WGS sequence"/>
</dbReference>
<keyword evidence="15" id="KW-1185">Reference proteome</keyword>
<evidence type="ECO:0000256" key="3">
    <source>
        <dbReference type="ARBA" id="ARBA00005157"/>
    </source>
</evidence>
<dbReference type="GO" id="GO:0005739">
    <property type="term" value="C:mitochondrion"/>
    <property type="evidence" value="ECO:0007669"/>
    <property type="project" value="UniProtKB-SubCell"/>
</dbReference>
<sequence>MFRRLATSKLAKATYVASAALGLTVVYLDFIKSPNKPLVDYTNFQPLSTQEKNVVKPPTRQQLLQRLKDGPTTFDTLIIGGGAVGSGVAVDAVTRGLSVCLLEREDFASGTSSKSTKMAHGGVRYLEKAIFQLLKDQLDLVIEALNERANMMRTAPHLVSVLPILIPVYKWWQIPYFYAGCKMYDWFAGYQNLRSSTLYLGEHAKAAAPMIESSNLKAACLYHDGSFNDARMNATLALTAIENGATVLNYMNVVQLLKQDSKVIGVIAQDRETGETFQIKAKSVVNATGPFADQILEMDKDPKGLPPLIKQLPKMVVPSSGVHIVLPEYYGPKEMGLLDPSTEDGRVMFFLPWQGKVLAGTTDTPLKEVPDSPVAKEDEINDILNELQKYINFKVEREDVLSAWSGVRPLVKDPSIEENNGKTEGLVRSHLITTSPTGLVTILGGKWTTYREMAEETVNTIISTSNLEPKRPCQTNSIILAGGENYHPGIDTQLIHEYHIPAKLATHWANNYGTRSVILAKLYISDPLNRLPIELAGKIEHPKELLGESFMETEPFTVAELKYAMNYEYARTPVDFLARRTRLAFLNAKEAYVSIDAVVNIMGRELGWNRKTAEQMKQDAEDYIGKMGIRPQ</sequence>
<dbReference type="EC" id="1.1.5.3" evidence="11"/>
<dbReference type="GeneID" id="66113818"/>
<dbReference type="Pfam" id="PF01266">
    <property type="entry name" value="DAO"/>
    <property type="match status" value="1"/>
</dbReference>
<evidence type="ECO:0000256" key="6">
    <source>
        <dbReference type="ARBA" id="ARBA00022827"/>
    </source>
</evidence>
<comment type="pathway">
    <text evidence="3">Polyol metabolism; glycerol degradation via glycerol kinase pathway; glycerone phosphate from sn-glycerol 3-phosphate (anaerobic route): step 1/1.</text>
</comment>
<comment type="caution">
    <text evidence="14">The sequence shown here is derived from an EMBL/GenBank/DDBJ whole genome shotgun (WGS) entry which is preliminary data.</text>
</comment>
<dbReference type="Gene3D" id="1.10.8.870">
    <property type="entry name" value="Alpha-glycerophosphate oxidase, cap domain"/>
    <property type="match status" value="1"/>
</dbReference>
<dbReference type="PANTHER" id="PTHR11985:SF15">
    <property type="entry name" value="GLYCEROL-3-PHOSPHATE DEHYDROGENASE, MITOCHONDRIAL"/>
    <property type="match status" value="1"/>
</dbReference>
<dbReference type="AlphaFoldDB" id="A0A9P8AID7"/>
<feature type="domain" description="FAD dependent oxidoreductase" evidence="12">
    <location>
        <begin position="75"/>
        <end position="450"/>
    </location>
</feature>
<keyword evidence="5 11" id="KW-0285">Flavoprotein</keyword>
<dbReference type="PROSITE" id="PS00977">
    <property type="entry name" value="FAD_G3PDH_1"/>
    <property type="match status" value="1"/>
</dbReference>
<keyword evidence="6" id="KW-0274">FAD</keyword>
<evidence type="ECO:0000256" key="8">
    <source>
        <dbReference type="ARBA" id="ARBA00023002"/>
    </source>
</evidence>
<dbReference type="GO" id="GO:0004368">
    <property type="term" value="F:glycerol-3-phosphate dehydrogenase (quinone) activity"/>
    <property type="evidence" value="ECO:0007669"/>
    <property type="project" value="UniProtKB-EC"/>
</dbReference>
<evidence type="ECO:0000256" key="1">
    <source>
        <dbReference type="ARBA" id="ARBA00001974"/>
    </source>
</evidence>
<dbReference type="InterPro" id="IPR031656">
    <property type="entry name" value="DAO_C"/>
</dbReference>
<evidence type="ECO:0000259" key="12">
    <source>
        <dbReference type="Pfam" id="PF01266"/>
    </source>
</evidence>
<keyword evidence="9" id="KW-0496">Mitochondrion</keyword>
<evidence type="ECO:0000256" key="9">
    <source>
        <dbReference type="ARBA" id="ARBA00023128"/>
    </source>
</evidence>
<dbReference type="SUPFAM" id="SSF51905">
    <property type="entry name" value="FAD/NAD(P)-binding domain"/>
    <property type="match status" value="1"/>
</dbReference>
<protein>
    <recommendedName>
        <fullName evidence="11">Glycerol-3-phosphate dehydrogenase</fullName>
        <ecNumber evidence="11">1.1.5.3</ecNumber>
    </recommendedName>
</protein>
<comment type="subcellular location">
    <subcellularLocation>
        <location evidence="2">Mitochondrion</location>
    </subcellularLocation>
</comment>
<evidence type="ECO:0000259" key="13">
    <source>
        <dbReference type="Pfam" id="PF16901"/>
    </source>
</evidence>
<dbReference type="InterPro" id="IPR036188">
    <property type="entry name" value="FAD/NAD-bd_sf"/>
</dbReference>
<keyword evidence="8 11" id="KW-0560">Oxidoreductase</keyword>
<gene>
    <name evidence="14" type="primary">GUT2</name>
    <name evidence="14" type="ORF">KQ657_000444</name>
</gene>
<accession>A0A9P8AID7</accession>
<dbReference type="PRINTS" id="PR01001">
    <property type="entry name" value="FADG3PDH"/>
</dbReference>
<organism evidence="14 15">
    <name type="scientific">Scheffersomyces spartinae</name>
    <dbReference type="NCBI Taxonomy" id="45513"/>
    <lineage>
        <taxon>Eukaryota</taxon>
        <taxon>Fungi</taxon>
        <taxon>Dikarya</taxon>
        <taxon>Ascomycota</taxon>
        <taxon>Saccharomycotina</taxon>
        <taxon>Pichiomycetes</taxon>
        <taxon>Debaryomycetaceae</taxon>
        <taxon>Scheffersomyces</taxon>
    </lineage>
</organism>
<evidence type="ECO:0000256" key="7">
    <source>
        <dbReference type="ARBA" id="ARBA00022946"/>
    </source>
</evidence>
<dbReference type="GO" id="GO:0006072">
    <property type="term" value="P:glycerol-3-phosphate metabolic process"/>
    <property type="evidence" value="ECO:0007669"/>
    <property type="project" value="UniProtKB-UniRule"/>
</dbReference>
<keyword evidence="7" id="KW-0809">Transit peptide</keyword>
<evidence type="ECO:0000313" key="15">
    <source>
        <dbReference type="Proteomes" id="UP000790833"/>
    </source>
</evidence>
<evidence type="ECO:0000256" key="5">
    <source>
        <dbReference type="ARBA" id="ARBA00022630"/>
    </source>
</evidence>
<dbReference type="PROSITE" id="PS00978">
    <property type="entry name" value="FAD_G3PDH_2"/>
    <property type="match status" value="1"/>
</dbReference>
<dbReference type="EMBL" id="JAHMUF010000010">
    <property type="protein sequence ID" value="KAG7193753.1"/>
    <property type="molecule type" value="Genomic_DNA"/>
</dbReference>
<comment type="cofactor">
    <cofactor evidence="1 11">
        <name>FAD</name>
        <dbReference type="ChEBI" id="CHEBI:57692"/>
    </cofactor>
</comment>
<dbReference type="OrthoDB" id="264015at2759"/>
<dbReference type="Pfam" id="PF16901">
    <property type="entry name" value="DAO_C"/>
    <property type="match status" value="1"/>
</dbReference>
<evidence type="ECO:0000256" key="2">
    <source>
        <dbReference type="ARBA" id="ARBA00004173"/>
    </source>
</evidence>
<comment type="similarity">
    <text evidence="4 11">Belongs to the FAD-dependent glycerol-3-phosphate dehydrogenase family.</text>
</comment>
<evidence type="ECO:0000256" key="11">
    <source>
        <dbReference type="RuleBase" id="RU361217"/>
    </source>
</evidence>
<feature type="domain" description="Alpha-glycerophosphate oxidase C-terminal" evidence="13">
    <location>
        <begin position="473"/>
        <end position="612"/>
    </location>
</feature>
<dbReference type="Gene3D" id="3.30.9.10">
    <property type="entry name" value="D-Amino Acid Oxidase, subunit A, domain 2"/>
    <property type="match status" value="1"/>
</dbReference>
<dbReference type="InterPro" id="IPR000447">
    <property type="entry name" value="G3P_DH_FAD-dep"/>
</dbReference>
<dbReference type="Gene3D" id="3.50.50.60">
    <property type="entry name" value="FAD/NAD(P)-binding domain"/>
    <property type="match status" value="1"/>
</dbReference>
<proteinExistence type="inferred from homology"/>
<dbReference type="InterPro" id="IPR038299">
    <property type="entry name" value="DAO_C_sf"/>
</dbReference>
<name>A0A9P8AID7_9ASCO</name>
<dbReference type="InterPro" id="IPR006076">
    <property type="entry name" value="FAD-dep_OxRdtase"/>
</dbReference>
<dbReference type="RefSeq" id="XP_043049301.1">
    <property type="nucleotide sequence ID" value="XM_043191289.1"/>
</dbReference>
<reference evidence="14" key="1">
    <citation type="submission" date="2021-03" db="EMBL/GenBank/DDBJ databases">
        <authorList>
            <person name="Palmer J.M."/>
        </authorList>
    </citation>
    <scope>NUCLEOTIDE SEQUENCE</scope>
    <source>
        <strain evidence="14">ARV_011</strain>
    </source>
</reference>
<dbReference type="PANTHER" id="PTHR11985">
    <property type="entry name" value="GLYCEROL-3-PHOSPHATE DEHYDROGENASE"/>
    <property type="match status" value="1"/>
</dbReference>
<comment type="catalytic activity">
    <reaction evidence="10 11">
        <text>a quinone + sn-glycerol 3-phosphate = dihydroxyacetone phosphate + a quinol</text>
        <dbReference type="Rhea" id="RHEA:18977"/>
        <dbReference type="ChEBI" id="CHEBI:24646"/>
        <dbReference type="ChEBI" id="CHEBI:57597"/>
        <dbReference type="ChEBI" id="CHEBI:57642"/>
        <dbReference type="ChEBI" id="CHEBI:132124"/>
        <dbReference type="EC" id="1.1.5.3"/>
    </reaction>
</comment>
<dbReference type="FunFam" id="3.30.9.10:FF:000037">
    <property type="entry name" value="Glycerol-3-phosphate dehydrogenase"/>
    <property type="match status" value="1"/>
</dbReference>
<evidence type="ECO:0000313" key="14">
    <source>
        <dbReference type="EMBL" id="KAG7193753.1"/>
    </source>
</evidence>
<dbReference type="SUPFAM" id="SSF54373">
    <property type="entry name" value="FAD-linked reductases, C-terminal domain"/>
    <property type="match status" value="1"/>
</dbReference>